<protein>
    <recommendedName>
        <fullName evidence="10">Cytochrome P450</fullName>
    </recommendedName>
</protein>
<accession>A0A9W9CU32</accession>
<keyword evidence="4 6" id="KW-0479">Metal-binding</keyword>
<dbReference type="PROSITE" id="PS00086">
    <property type="entry name" value="CYTOCHROME_P450"/>
    <property type="match status" value="1"/>
</dbReference>
<dbReference type="OrthoDB" id="5230377at2759"/>
<reference evidence="8" key="1">
    <citation type="submission" date="2022-10" db="EMBL/GenBank/DDBJ databases">
        <title>Tapping the CABI collections for fungal endophytes: first genome assemblies for Collariella, Neodidymelliopsis, Ascochyta clinopodiicola, Didymella pomorum, Didymosphaeria variabile, Neocosmospora piperis and Neocucurbitaria cava.</title>
        <authorList>
            <person name="Hill R."/>
        </authorList>
    </citation>
    <scope>NUCLEOTIDE SEQUENCE</scope>
    <source>
        <strain evidence="8">IMI 355082</strain>
    </source>
</reference>
<dbReference type="AlphaFoldDB" id="A0A9W9CU32"/>
<evidence type="ECO:0000256" key="6">
    <source>
        <dbReference type="PIRSR" id="PIRSR602401-1"/>
    </source>
</evidence>
<dbReference type="InterPro" id="IPR050121">
    <property type="entry name" value="Cytochrome_P450_monoxygenase"/>
</dbReference>
<keyword evidence="7" id="KW-0503">Monooxygenase</keyword>
<organism evidence="8 9">
    <name type="scientific">Gnomoniopsis smithogilvyi</name>
    <dbReference type="NCBI Taxonomy" id="1191159"/>
    <lineage>
        <taxon>Eukaryota</taxon>
        <taxon>Fungi</taxon>
        <taxon>Dikarya</taxon>
        <taxon>Ascomycota</taxon>
        <taxon>Pezizomycotina</taxon>
        <taxon>Sordariomycetes</taxon>
        <taxon>Sordariomycetidae</taxon>
        <taxon>Diaporthales</taxon>
        <taxon>Gnomoniaceae</taxon>
        <taxon>Gnomoniopsis</taxon>
    </lineage>
</organism>
<dbReference type="InterPro" id="IPR017972">
    <property type="entry name" value="Cyt_P450_CS"/>
</dbReference>
<comment type="similarity">
    <text evidence="2 7">Belongs to the cytochrome P450 family.</text>
</comment>
<dbReference type="EMBL" id="JAPEVB010000004">
    <property type="protein sequence ID" value="KAJ4388533.1"/>
    <property type="molecule type" value="Genomic_DNA"/>
</dbReference>
<feature type="binding site" description="axial binding residue" evidence="6">
    <location>
        <position position="185"/>
    </location>
    <ligand>
        <name>heme</name>
        <dbReference type="ChEBI" id="CHEBI:30413"/>
    </ligand>
    <ligandPart>
        <name>Fe</name>
        <dbReference type="ChEBI" id="CHEBI:18248"/>
    </ligandPart>
</feature>
<gene>
    <name evidence="8" type="ORF">N0V93_005991</name>
</gene>
<comment type="caution">
    <text evidence="8">The sequence shown here is derived from an EMBL/GenBank/DDBJ whole genome shotgun (WGS) entry which is preliminary data.</text>
</comment>
<dbReference type="PANTHER" id="PTHR24305:SF166">
    <property type="entry name" value="CYTOCHROME P450 12A4, MITOCHONDRIAL-RELATED"/>
    <property type="match status" value="1"/>
</dbReference>
<evidence type="ECO:0008006" key="10">
    <source>
        <dbReference type="Google" id="ProtNLM"/>
    </source>
</evidence>
<dbReference type="SUPFAM" id="SSF48264">
    <property type="entry name" value="Cytochrome P450"/>
    <property type="match status" value="1"/>
</dbReference>
<dbReference type="GO" id="GO:0020037">
    <property type="term" value="F:heme binding"/>
    <property type="evidence" value="ECO:0007669"/>
    <property type="project" value="InterPro"/>
</dbReference>
<evidence type="ECO:0000256" key="2">
    <source>
        <dbReference type="ARBA" id="ARBA00010617"/>
    </source>
</evidence>
<proteinExistence type="inferred from homology"/>
<dbReference type="InterPro" id="IPR036396">
    <property type="entry name" value="Cyt_P450_sf"/>
</dbReference>
<dbReference type="PRINTS" id="PR00463">
    <property type="entry name" value="EP450I"/>
</dbReference>
<dbReference type="GO" id="GO:0016705">
    <property type="term" value="F:oxidoreductase activity, acting on paired donors, with incorporation or reduction of molecular oxygen"/>
    <property type="evidence" value="ECO:0007669"/>
    <property type="project" value="InterPro"/>
</dbReference>
<evidence type="ECO:0000256" key="7">
    <source>
        <dbReference type="RuleBase" id="RU000461"/>
    </source>
</evidence>
<keyword evidence="3 6" id="KW-0349">Heme</keyword>
<dbReference type="GO" id="GO:0004497">
    <property type="term" value="F:monooxygenase activity"/>
    <property type="evidence" value="ECO:0007669"/>
    <property type="project" value="UniProtKB-KW"/>
</dbReference>
<name>A0A9W9CU32_9PEZI</name>
<evidence type="ECO:0000256" key="1">
    <source>
        <dbReference type="ARBA" id="ARBA00001971"/>
    </source>
</evidence>
<evidence type="ECO:0000256" key="4">
    <source>
        <dbReference type="ARBA" id="ARBA00022723"/>
    </source>
</evidence>
<evidence type="ECO:0000313" key="9">
    <source>
        <dbReference type="Proteomes" id="UP001140453"/>
    </source>
</evidence>
<comment type="cofactor">
    <cofactor evidence="1 6">
        <name>heme</name>
        <dbReference type="ChEBI" id="CHEBI:30413"/>
    </cofactor>
</comment>
<dbReference type="PANTHER" id="PTHR24305">
    <property type="entry name" value="CYTOCHROME P450"/>
    <property type="match status" value="1"/>
</dbReference>
<dbReference type="Gene3D" id="1.10.630.10">
    <property type="entry name" value="Cytochrome P450"/>
    <property type="match status" value="2"/>
</dbReference>
<dbReference type="PRINTS" id="PR00385">
    <property type="entry name" value="P450"/>
</dbReference>
<dbReference type="InterPro" id="IPR002401">
    <property type="entry name" value="Cyt_P450_E_grp-I"/>
</dbReference>
<dbReference type="Proteomes" id="UP001140453">
    <property type="component" value="Unassembled WGS sequence"/>
</dbReference>
<evidence type="ECO:0000256" key="5">
    <source>
        <dbReference type="ARBA" id="ARBA00023004"/>
    </source>
</evidence>
<evidence type="ECO:0000313" key="8">
    <source>
        <dbReference type="EMBL" id="KAJ4388533.1"/>
    </source>
</evidence>
<sequence length="254" mass="28688">MKYFNRFSHETFVRRMVLHNEWKKNPEIEQRHDMLYFLCEALDPDTGLAAYNEAELEAEAALLIVAGSDTTSISLAGTFFCLTGNPSICQKLVEEIRANFDKVEDIVYGPKLLNCGIRIDGSYYPEGTIVGTVPWVSTQDEQVYDDPLAYRPERWIVDSSTGVSKESVARLKQNFHPFSAGPTSCVGRHLAMAEMLITVARTLHRFDIRRAPGSALGAGSPDRGWGERDPRQMVLYDAFISLYEGPEVQFKRRL</sequence>
<dbReference type="InterPro" id="IPR001128">
    <property type="entry name" value="Cyt_P450"/>
</dbReference>
<keyword evidence="7" id="KW-0560">Oxidoreductase</keyword>
<keyword evidence="5 6" id="KW-0408">Iron</keyword>
<dbReference type="GO" id="GO:0005506">
    <property type="term" value="F:iron ion binding"/>
    <property type="evidence" value="ECO:0007669"/>
    <property type="project" value="InterPro"/>
</dbReference>
<dbReference type="Pfam" id="PF00067">
    <property type="entry name" value="p450"/>
    <property type="match status" value="2"/>
</dbReference>
<keyword evidence="9" id="KW-1185">Reference proteome</keyword>
<evidence type="ECO:0000256" key="3">
    <source>
        <dbReference type="ARBA" id="ARBA00022617"/>
    </source>
</evidence>